<proteinExistence type="predicted"/>
<evidence type="ECO:0000313" key="2">
    <source>
        <dbReference type="Proteomes" id="UP000030686"/>
    </source>
</evidence>
<dbReference type="Proteomes" id="UP000030686">
    <property type="component" value="Unassembled WGS sequence"/>
</dbReference>
<reference evidence="1" key="1">
    <citation type="journal article" date="2014" name="Nat. Commun.">
        <title>Multiple recent horizontal transfers of a large genomic region in cheese making fungi.</title>
        <authorList>
            <person name="Cheeseman K."/>
            <person name="Ropars J."/>
            <person name="Renault P."/>
            <person name="Dupont J."/>
            <person name="Gouzy J."/>
            <person name="Branca A."/>
            <person name="Abraham A.L."/>
            <person name="Ceppi M."/>
            <person name="Conseiller E."/>
            <person name="Debuchy R."/>
            <person name="Malagnac F."/>
            <person name="Goarin A."/>
            <person name="Silar P."/>
            <person name="Lacoste S."/>
            <person name="Sallet E."/>
            <person name="Bensimon A."/>
            <person name="Giraud T."/>
            <person name="Brygoo Y."/>
        </authorList>
    </citation>
    <scope>NUCLEOTIDE SEQUENCE [LARGE SCALE GENOMIC DNA]</scope>
    <source>
        <strain evidence="1">FM164</strain>
    </source>
</reference>
<accession>W6Q757</accession>
<gene>
    <name evidence="1" type="ORF">PROQFM164_S02g001947</name>
</gene>
<sequence length="140" mass="15631">MSAIGSRCVGSPSASRRLAIIYRFPLPISNGACTISTPALRRLEIGDGDRWRLVFWGRLAKGTFAGKPGRVRVHQKYGKPVTVQNMYRLRPGLLHPNYHIHFLHPDSKPCLHPIAVSLILLYAPRSLTVSMEGLIVDHLQ</sequence>
<organism evidence="1 2">
    <name type="scientific">Penicillium roqueforti (strain FM164)</name>
    <dbReference type="NCBI Taxonomy" id="1365484"/>
    <lineage>
        <taxon>Eukaryota</taxon>
        <taxon>Fungi</taxon>
        <taxon>Dikarya</taxon>
        <taxon>Ascomycota</taxon>
        <taxon>Pezizomycotina</taxon>
        <taxon>Eurotiomycetes</taxon>
        <taxon>Eurotiomycetidae</taxon>
        <taxon>Eurotiales</taxon>
        <taxon>Aspergillaceae</taxon>
        <taxon>Penicillium</taxon>
    </lineage>
</organism>
<evidence type="ECO:0000313" key="1">
    <source>
        <dbReference type="EMBL" id="CDM31796.1"/>
    </source>
</evidence>
<dbReference type="AlphaFoldDB" id="W6Q757"/>
<name>W6Q757_PENRF</name>
<dbReference type="EMBL" id="HG792016">
    <property type="protein sequence ID" value="CDM31796.1"/>
    <property type="molecule type" value="Genomic_DNA"/>
</dbReference>
<keyword evidence="2" id="KW-1185">Reference proteome</keyword>
<protein>
    <submittedName>
        <fullName evidence="1">Genomic scaffold, ProqFM164S02</fullName>
    </submittedName>
</protein>